<name>A0A644WHC2_9ZZZZ</name>
<dbReference type="GO" id="GO:0009249">
    <property type="term" value="P:protein lipoylation"/>
    <property type="evidence" value="ECO:0007669"/>
    <property type="project" value="TreeGrafter"/>
</dbReference>
<dbReference type="NCBIfam" id="NF002270">
    <property type="entry name" value="PRK01202.1"/>
    <property type="match status" value="1"/>
</dbReference>
<keyword evidence="2" id="KW-0450">Lipoyl</keyword>
<feature type="domain" description="Lipoyl-binding" evidence="3">
    <location>
        <begin position="23"/>
        <end position="104"/>
    </location>
</feature>
<gene>
    <name evidence="4" type="primary">gcvH_18</name>
    <name evidence="4" type="ORF">SDC9_49156</name>
</gene>
<dbReference type="GO" id="GO:0005960">
    <property type="term" value="C:glycine cleavage complex"/>
    <property type="evidence" value="ECO:0007669"/>
    <property type="project" value="InterPro"/>
</dbReference>
<dbReference type="GO" id="GO:0005737">
    <property type="term" value="C:cytoplasm"/>
    <property type="evidence" value="ECO:0007669"/>
    <property type="project" value="TreeGrafter"/>
</dbReference>
<dbReference type="NCBIfam" id="TIGR00527">
    <property type="entry name" value="gcvH"/>
    <property type="match status" value="1"/>
</dbReference>
<dbReference type="HAMAP" id="MF_00272">
    <property type="entry name" value="GcvH"/>
    <property type="match status" value="1"/>
</dbReference>
<evidence type="ECO:0000256" key="1">
    <source>
        <dbReference type="ARBA" id="ARBA00009249"/>
    </source>
</evidence>
<dbReference type="PANTHER" id="PTHR11715">
    <property type="entry name" value="GLYCINE CLEAVAGE SYSTEM H PROTEIN"/>
    <property type="match status" value="1"/>
</dbReference>
<accession>A0A644WHC2</accession>
<evidence type="ECO:0000313" key="4">
    <source>
        <dbReference type="EMBL" id="MPM02898.1"/>
    </source>
</evidence>
<comment type="similarity">
    <text evidence="1">Belongs to the GcvH family.</text>
</comment>
<dbReference type="InterPro" id="IPR033753">
    <property type="entry name" value="GCV_H/Fam206"/>
</dbReference>
<dbReference type="Pfam" id="PF01597">
    <property type="entry name" value="GCV_H"/>
    <property type="match status" value="1"/>
</dbReference>
<dbReference type="SUPFAM" id="SSF51230">
    <property type="entry name" value="Single hybrid motif"/>
    <property type="match status" value="1"/>
</dbReference>
<sequence>MSKIVEQLRYSKDHEWVRLEGEKAYVGITDHAQHELGEIVFVELPPLGERYGKGEEISTVESVKAASAILNPIEGVVAEANEELDGSPELINEDCYEHHLYVLQSFSKEDYEALLDAKAYEAYLASL</sequence>
<proteinExistence type="inferred from homology"/>
<reference evidence="4" key="1">
    <citation type="submission" date="2019-08" db="EMBL/GenBank/DDBJ databases">
        <authorList>
            <person name="Kucharzyk K."/>
            <person name="Murdoch R.W."/>
            <person name="Higgins S."/>
            <person name="Loffler F."/>
        </authorList>
    </citation>
    <scope>NUCLEOTIDE SEQUENCE</scope>
</reference>
<dbReference type="InterPro" id="IPR017453">
    <property type="entry name" value="GCV_H_sub"/>
</dbReference>
<dbReference type="GO" id="GO:0019464">
    <property type="term" value="P:glycine decarboxylation via glycine cleavage system"/>
    <property type="evidence" value="ECO:0007669"/>
    <property type="project" value="InterPro"/>
</dbReference>
<dbReference type="CDD" id="cd06848">
    <property type="entry name" value="GCS_H"/>
    <property type="match status" value="1"/>
</dbReference>
<dbReference type="Gene3D" id="2.40.50.100">
    <property type="match status" value="1"/>
</dbReference>
<dbReference type="PANTHER" id="PTHR11715:SF3">
    <property type="entry name" value="GLYCINE CLEAVAGE SYSTEM H PROTEIN-RELATED"/>
    <property type="match status" value="1"/>
</dbReference>
<dbReference type="InterPro" id="IPR002930">
    <property type="entry name" value="GCV_H"/>
</dbReference>
<dbReference type="InterPro" id="IPR000089">
    <property type="entry name" value="Biotin_lipoyl"/>
</dbReference>
<comment type="caution">
    <text evidence="4">The sequence shown here is derived from an EMBL/GenBank/DDBJ whole genome shotgun (WGS) entry which is preliminary data.</text>
</comment>
<organism evidence="4">
    <name type="scientific">bioreactor metagenome</name>
    <dbReference type="NCBI Taxonomy" id="1076179"/>
    <lineage>
        <taxon>unclassified sequences</taxon>
        <taxon>metagenomes</taxon>
        <taxon>ecological metagenomes</taxon>
    </lineage>
</organism>
<protein>
    <submittedName>
        <fullName evidence="4">Glycine cleavage system H protein</fullName>
    </submittedName>
</protein>
<dbReference type="PROSITE" id="PS50968">
    <property type="entry name" value="BIOTINYL_LIPOYL"/>
    <property type="match status" value="1"/>
</dbReference>
<evidence type="ECO:0000256" key="2">
    <source>
        <dbReference type="ARBA" id="ARBA00022823"/>
    </source>
</evidence>
<evidence type="ECO:0000259" key="3">
    <source>
        <dbReference type="PROSITE" id="PS50968"/>
    </source>
</evidence>
<dbReference type="EMBL" id="VSSQ01000906">
    <property type="protein sequence ID" value="MPM02898.1"/>
    <property type="molecule type" value="Genomic_DNA"/>
</dbReference>
<dbReference type="AlphaFoldDB" id="A0A644WHC2"/>
<dbReference type="InterPro" id="IPR011053">
    <property type="entry name" value="Single_hybrid_motif"/>
</dbReference>